<dbReference type="InterPro" id="IPR041452">
    <property type="entry name" value="APAF1_C"/>
</dbReference>
<dbReference type="Gene3D" id="3.40.50.300">
    <property type="entry name" value="P-loop containing nucleotide triphosphate hydrolases"/>
    <property type="match status" value="1"/>
</dbReference>
<dbReference type="GeneID" id="6759635"/>
<dbReference type="Pfam" id="PF17908">
    <property type="entry name" value="APAF1_C"/>
    <property type="match status" value="1"/>
</dbReference>
<dbReference type="InterPro" id="IPR002182">
    <property type="entry name" value="NB-ARC"/>
</dbReference>
<dbReference type="PANTHER" id="PTHR22845:SF5">
    <property type="entry name" value="APOPTOTIC PROTEASE-ACTIVATING FACTOR 1"/>
    <property type="match status" value="1"/>
</dbReference>
<dbReference type="RefSeq" id="XP_002118416.1">
    <property type="nucleotide sequence ID" value="XM_002118380.1"/>
</dbReference>
<dbReference type="SUPFAM" id="SSF69322">
    <property type="entry name" value="Tricorn protease domain 2"/>
    <property type="match status" value="1"/>
</dbReference>
<evidence type="ECO:0000313" key="6">
    <source>
        <dbReference type="Proteomes" id="UP000009022"/>
    </source>
</evidence>
<dbReference type="EMBL" id="DS985292">
    <property type="protein sequence ID" value="EDV19093.1"/>
    <property type="molecule type" value="Genomic_DNA"/>
</dbReference>
<dbReference type="SUPFAM" id="SSF52540">
    <property type="entry name" value="P-loop containing nucleoside triphosphate hydrolases"/>
    <property type="match status" value="1"/>
</dbReference>
<dbReference type="KEGG" id="tad:TRIADDRAFT_62454"/>
<reference evidence="5 6" key="1">
    <citation type="journal article" date="2008" name="Nature">
        <title>The Trichoplax genome and the nature of placozoans.</title>
        <authorList>
            <person name="Srivastava M."/>
            <person name="Begovic E."/>
            <person name="Chapman J."/>
            <person name="Putnam N.H."/>
            <person name="Hellsten U."/>
            <person name="Kawashima T."/>
            <person name="Kuo A."/>
            <person name="Mitros T."/>
            <person name="Salamov A."/>
            <person name="Carpenter M.L."/>
            <person name="Signorovitch A.Y."/>
            <person name="Moreno M.A."/>
            <person name="Kamm K."/>
            <person name="Grimwood J."/>
            <person name="Schmutz J."/>
            <person name="Shapiro H."/>
            <person name="Grigoriev I.V."/>
            <person name="Buss L.W."/>
            <person name="Schierwater B."/>
            <person name="Dellaporta S.L."/>
            <person name="Rokhsar D.S."/>
        </authorList>
    </citation>
    <scope>NUCLEOTIDE SEQUENCE [LARGE SCALE GENOMIC DNA]</scope>
    <source>
        <strain evidence="5 6">Grell-BS-1999</strain>
    </source>
</reference>
<feature type="domain" description="APAF-1 helical" evidence="4">
    <location>
        <begin position="814"/>
        <end position="941"/>
    </location>
</feature>
<dbReference type="InterPro" id="IPR027417">
    <property type="entry name" value="P-loop_NTPase"/>
</dbReference>
<dbReference type="OrthoDB" id="1357022at2759"/>
<name>B3SDU7_TRIAD</name>
<evidence type="ECO:0000259" key="3">
    <source>
        <dbReference type="Pfam" id="PF00931"/>
    </source>
</evidence>
<dbReference type="Proteomes" id="UP000009022">
    <property type="component" value="Unassembled WGS sequence"/>
</dbReference>
<evidence type="ECO:0000313" key="5">
    <source>
        <dbReference type="EMBL" id="EDV19093.1"/>
    </source>
</evidence>
<dbReference type="GO" id="GO:0043531">
    <property type="term" value="F:ADP binding"/>
    <property type="evidence" value="ECO:0007669"/>
    <property type="project" value="InterPro"/>
</dbReference>
<dbReference type="CTD" id="6759635"/>
<dbReference type="PANTHER" id="PTHR22845">
    <property type="entry name" value="APOPTOTIC PROTEASE-ACTIVATING FACTOR 1"/>
    <property type="match status" value="1"/>
</dbReference>
<dbReference type="Gene3D" id="1.25.40.370">
    <property type="match status" value="1"/>
</dbReference>
<evidence type="ECO:0000256" key="1">
    <source>
        <dbReference type="ARBA" id="ARBA00022574"/>
    </source>
</evidence>
<dbReference type="GO" id="GO:0005829">
    <property type="term" value="C:cytosol"/>
    <property type="evidence" value="ECO:0007669"/>
    <property type="project" value="UniProtKB-ARBA"/>
</dbReference>
<dbReference type="Pfam" id="PF00931">
    <property type="entry name" value="NB-ARC"/>
    <property type="match status" value="1"/>
</dbReference>
<protein>
    <recommendedName>
        <fullName evidence="7">NB-ARC domain-containing protein</fullName>
    </recommendedName>
</protein>
<keyword evidence="6" id="KW-1185">Reference proteome</keyword>
<dbReference type="STRING" id="10228.B3SDU7"/>
<evidence type="ECO:0000259" key="4">
    <source>
        <dbReference type="Pfam" id="PF17908"/>
    </source>
</evidence>
<organism evidence="5 6">
    <name type="scientific">Trichoplax adhaerens</name>
    <name type="common">Trichoplax reptans</name>
    <dbReference type="NCBI Taxonomy" id="10228"/>
    <lineage>
        <taxon>Eukaryota</taxon>
        <taxon>Metazoa</taxon>
        <taxon>Placozoa</taxon>
        <taxon>Uniplacotomia</taxon>
        <taxon>Trichoplacea</taxon>
        <taxon>Trichoplacidae</taxon>
        <taxon>Trichoplax</taxon>
    </lineage>
</organism>
<evidence type="ECO:0000256" key="2">
    <source>
        <dbReference type="ARBA" id="ARBA00022737"/>
    </source>
</evidence>
<dbReference type="HOGENOM" id="CLU_254689_0_0_1"/>
<keyword evidence="2" id="KW-0677">Repeat</keyword>
<dbReference type="InterPro" id="IPR042197">
    <property type="entry name" value="Apaf_helical"/>
</dbReference>
<keyword evidence="1" id="KW-0853">WD repeat</keyword>
<accession>B3SDU7</accession>
<dbReference type="GO" id="GO:0006915">
    <property type="term" value="P:apoptotic process"/>
    <property type="evidence" value="ECO:0007669"/>
    <property type="project" value="UniProtKB-ARBA"/>
</dbReference>
<proteinExistence type="predicted"/>
<feature type="domain" description="NB-ARC" evidence="3">
    <location>
        <begin position="482"/>
        <end position="629"/>
    </location>
</feature>
<sequence>MFKRLKLRKHSTTVRRNVTQHTKDQSIKQIHLFISSFILEFIQKLILYDRISTGDIEAEIGRNFEQYQQFISDFAKPLTSLLGSEISVPINLGLTITTFAARKLKKKLNKEKASKIISILPPDDSSSTLFVALLACDICRMYEHQILSAAQDTGCLYLNIRKLAKAAAKRVLNHMAKSNSLSDNSVIRIMDNKSNSYNQLVDLYGNCVSGVYYGFSKNSSEKLFAKNRDLKIACGDLLTQLGLVFGGVGEKGKGSYAPSQIKYIKQWGYRRPSIIFDYHIYKDFELKITDDGKLPSDKTFTDRGWIVVQFDTSDWKNYKYLSPLSSLHNFESLREYAISALKKTLTNEDEQFTAQILSDLKIKVQSLPNKEDLHKEIDDVMKILDQMITKEGVEKIVNKLQNGIFSEIGKAIGLLNKAITNIDKLQSDFSEFKETFSSKIGTEIPDKGDLCNFRHQENNFNSDYDLIGIPDTPAEMYITRKEFVGEIVSKIVEIQNSSKRSILIYGIGGGGKTVAVSQAVQQVAKMPKYKSRLSAYWITLGDSSDDELLTKLKLLAYSLGISFADSDCNDLNVLGCLIRKHIRENSSGPEILFIFDDLWDDSYMSYLDFYRKAIIISRNKTRAMLKTDQIVIEANTKLTKSEAFEVFRLNQPSRPIEDFTKNRYISEIIERCQGLPLMISLIAAQKLTTEAEWLEYLIDLQKNLQIKNDDSYFSTLHKNFNASIEKLQPDDQKLFIMLGIFRKSKISVNLIGSLWKLPLSTVRMKLQQFHCRSLLTSRNYKEDPEYRTDHAILHDLMVDHLKNLLDNEWEKHGLHEDFVLQTYIKHANNWDIFKGDQYFWNFITDHAIASGNQDIIKKIATDVRFLDQKLKYGIPTKRLSDDANKFSKYFDDKDQEMNHLSQILLLHSCFLLKNNSDFTQFVLNFSNSDYALYENAIIEARERRKYGHSFHVIPWVTEMKVLDDWQASISVGTSFSDVHRRFACTCLENLDVICTFNNGHDVSTISVRNYISSMTQINIRVEKRHITNAILSATGKLMAYRYVNASRNQTDISEFWEVWDLNEGKKMNIRNQRGEFVSELDSECMSFSSMDESIVITLTSNKKKFKCWKVQEMTLRQVCESREQNFQTEGFDFVENGSNILSWHKNFNHGDSDLQECEIMIWDVKSLRERWIMRVPYSISNMIDDTFVQIQISCLKGVKYFIEDLLLLNYNYALGMIPSKEIEIGKANIAESFCSSFFFIHQNEYIIDFAISNNSPYIAILTDALSFCKILILRYENKQVFTSTMIKCLKNSVSITFMPGMLDLWVYNSSNLAIYQYGVQNYNSQDPIDDTVIVASESTCIGGMPIVARIGLKDQGTVFLEVNRGLESEKLSCCNISPNAKMAPSKSMYKIFLIEDLKSLIIVEISYCNKNCHLYKDSLNHSHIVTMRKDFDNINENVWINYEVLNVNREKFKCKFEYRRCDNILICILWLSETVLKFNVLAYETGDILATLEDDSYYSTFVYHDEFSFVIYCRTSSKMHYIKVYEFESDKIMVKQTNLTTCNKATTYLCYLSVTSHCVSPSNFIDIDDSEHLKNYFEQKYIGWLRSLPKSVYFYVRIKEDFVVYDSQQSVRSIGYRECSINIPLDARYAKTLTKNFVIYLYGGKIYIHRKEKMQLVQNEKFNHPYAKVNFSSLL</sequence>
<gene>
    <name evidence="5" type="ORF">TRIADDRAFT_62454</name>
</gene>
<dbReference type="PhylomeDB" id="B3SDU7"/>
<dbReference type="InParanoid" id="B3SDU7"/>
<evidence type="ECO:0008006" key="7">
    <source>
        <dbReference type="Google" id="ProtNLM"/>
    </source>
</evidence>
<dbReference type="Gene3D" id="1.10.8.430">
    <property type="entry name" value="Helical domain of apoptotic protease-activating factors"/>
    <property type="match status" value="1"/>
</dbReference>
<dbReference type="eggNOG" id="KOG4658">
    <property type="taxonomic scope" value="Eukaryota"/>
</dbReference>